<dbReference type="InterPro" id="IPR036388">
    <property type="entry name" value="WH-like_DNA-bd_sf"/>
</dbReference>
<keyword evidence="2" id="KW-0433">Leucine-rich repeat</keyword>
<dbReference type="PANTHER" id="PTHR33463:SF187">
    <property type="entry name" value="AND NB-ARC DOMAIN DISEASE RESISTANCE PROTEIN, PUTATIVE-RELATED"/>
    <property type="match status" value="1"/>
</dbReference>
<dbReference type="Pfam" id="PF23247">
    <property type="entry name" value="LRR_RPS2"/>
    <property type="match status" value="2"/>
</dbReference>
<dbReference type="Proteomes" id="UP001652660">
    <property type="component" value="Chromosome 5e"/>
</dbReference>
<keyword evidence="9" id="KW-1185">Reference proteome</keyword>
<reference evidence="10" key="1">
    <citation type="submission" date="2025-08" db="UniProtKB">
        <authorList>
            <consortium name="RefSeq"/>
        </authorList>
    </citation>
    <scope>IDENTIFICATION</scope>
    <source>
        <tissue evidence="10">Leaves</tissue>
    </source>
</reference>
<dbReference type="Pfam" id="PF13855">
    <property type="entry name" value="LRR_8"/>
    <property type="match status" value="1"/>
</dbReference>
<evidence type="ECO:0000256" key="6">
    <source>
        <dbReference type="ARBA" id="ARBA00022840"/>
    </source>
</evidence>
<accession>A0ABM4UC02</accession>
<dbReference type="RefSeq" id="XP_071904815.1">
    <property type="nucleotide sequence ID" value="XM_072048714.1"/>
</dbReference>
<dbReference type="Pfam" id="PF23559">
    <property type="entry name" value="WHD_DRP"/>
    <property type="match status" value="1"/>
</dbReference>
<name>A0ABM4UC02_COFAR</name>
<evidence type="ECO:0000313" key="10">
    <source>
        <dbReference type="RefSeq" id="XP_071904815.1"/>
    </source>
</evidence>
<dbReference type="InterPro" id="IPR002182">
    <property type="entry name" value="NB-ARC"/>
</dbReference>
<dbReference type="Pfam" id="PF00931">
    <property type="entry name" value="NB-ARC"/>
    <property type="match status" value="1"/>
</dbReference>
<dbReference type="SMART" id="SM00382">
    <property type="entry name" value="AAA"/>
    <property type="match status" value="1"/>
</dbReference>
<keyword evidence="5" id="KW-0611">Plant defense</keyword>
<evidence type="ECO:0000259" key="8">
    <source>
        <dbReference type="SMART" id="SM00382"/>
    </source>
</evidence>
<dbReference type="InterPro" id="IPR058922">
    <property type="entry name" value="WHD_DRP"/>
</dbReference>
<dbReference type="InterPro" id="IPR003593">
    <property type="entry name" value="AAA+_ATPase"/>
</dbReference>
<dbReference type="Gene3D" id="3.40.50.300">
    <property type="entry name" value="P-loop containing nucleotide triphosphate hydrolases"/>
    <property type="match status" value="1"/>
</dbReference>
<dbReference type="InterPro" id="IPR001611">
    <property type="entry name" value="Leu-rich_rpt"/>
</dbReference>
<sequence length="1135" mass="128716">MELTGKLIEKLADWALDKGTKLYYLVDNLRSLEAKLQRLSKRKIDFESKVKDAERSGTKKRKREVENWFDEVANIENEFGALETSIQEGGFLENAISSGKRVEKMDEIVEQLMVQSDSDHFGELCLEASESRGEPREITELFGEMFRKGVETITAWLDTSEILRIGIWGMGGVGKTTLADHIHDHLLKNTQSKVYWISVSQDFTVKRLQGDVAKRLGLDLSDVDDEKVRARRLRDAFKKMEEMVVLMLDDVWEYFCLDSLGIDARNCRLILTTRSLEVCNQMRCQSKFELKTLDTEEAWGLFERTLGSETLLDGDLKDTAKSVAKRYDGLPLGIVTVAGSMKGVNEMCEWRNALEDLKACSVGHDKMEKKVFRILEWSFNRLNKCERNCFLYCCLYPEDSDIKREELIDLFIGVELMSKRESWSKAVDQGQTILNKLIKVCLLEKTTDFIGVDCVKMHDLVRDMAIRITHGNSKPERSRDDVPRFLVKSLRQEDSKVTTMEQEEWTQDLHAVSFYSDIFPRIKIEIPPDWSPNCPKLSTLLLSDVSIEEIPDSFFRHMCGLKVLNLSRCEGITKLPNSVSDLVNLTALILRGCICLRSVPPLGKLKQLRDLDLSRTKIEDLPKGWESLVNLERFNLDECEFLSQKKIPKGTFSQFHRLQRLLLPPYGSVQVNDPEVLNQLEIFEGCLSLTDFYKITWWPKYYRVYINDILTKDRKGRIYCRNPKQLYFHQCKLGRGSNYLPDDMEVLTIKDCEGMGIRCLSDVFKNFINLNHLSQLTIVDLVGIELLQLSSAAPHDQLEVSSFSPLRGPKMLILIRLPNLVGLFYGESEPYLLPAGTFSSLKALSISKCHNMKQLFTVQLLQSLQNLETLTVEDCGGLEEIAADGDGVGQGGGEGIQLTSSEGATATVILPKLRRLRLDNLPQLKNICKAAMIYKSIEVIVIFNCPNLKRLPSFLSTIDGPPYLPPAGTFSSLKKLSISGYHDMKQLFTVQLLQSLQNLEELHVYNCEGLEEIAADGNGAGQGGGEGTQLTSSEGGTATVTLPKLRWLNLENLPQLKSICKAAMICDSISEINIFGCPNLKRLPLFLSTIDGPPSLPSTLRKIRGDKEWWESLEWDNLCAKKALGPFFTIDRWDW</sequence>
<dbReference type="InterPro" id="IPR032675">
    <property type="entry name" value="LRR_dom_sf"/>
</dbReference>
<organism evidence="9 10">
    <name type="scientific">Coffea arabica</name>
    <name type="common">Arabian coffee</name>
    <dbReference type="NCBI Taxonomy" id="13443"/>
    <lineage>
        <taxon>Eukaryota</taxon>
        <taxon>Viridiplantae</taxon>
        <taxon>Streptophyta</taxon>
        <taxon>Embryophyta</taxon>
        <taxon>Tracheophyta</taxon>
        <taxon>Spermatophyta</taxon>
        <taxon>Magnoliopsida</taxon>
        <taxon>eudicotyledons</taxon>
        <taxon>Gunneridae</taxon>
        <taxon>Pentapetalae</taxon>
        <taxon>asterids</taxon>
        <taxon>lamiids</taxon>
        <taxon>Gentianales</taxon>
        <taxon>Rubiaceae</taxon>
        <taxon>Ixoroideae</taxon>
        <taxon>Gardenieae complex</taxon>
        <taxon>Bertiereae - Coffeeae clade</taxon>
        <taxon>Coffeeae</taxon>
        <taxon>Coffea</taxon>
    </lineage>
</organism>
<dbReference type="InterPro" id="IPR057135">
    <property type="entry name" value="At4g27190-like_LRR"/>
</dbReference>
<dbReference type="SUPFAM" id="SSF52058">
    <property type="entry name" value="L domain-like"/>
    <property type="match status" value="1"/>
</dbReference>
<proteinExistence type="inferred from homology"/>
<gene>
    <name evidence="10" type="primary">LOC140006584</name>
</gene>
<evidence type="ECO:0000256" key="5">
    <source>
        <dbReference type="ARBA" id="ARBA00022821"/>
    </source>
</evidence>
<dbReference type="InterPro" id="IPR050905">
    <property type="entry name" value="Plant_NBS-LRR"/>
</dbReference>
<evidence type="ECO:0000256" key="3">
    <source>
        <dbReference type="ARBA" id="ARBA00022737"/>
    </source>
</evidence>
<dbReference type="Gene3D" id="3.80.10.10">
    <property type="entry name" value="Ribonuclease Inhibitor"/>
    <property type="match status" value="3"/>
</dbReference>
<dbReference type="InterPro" id="IPR042197">
    <property type="entry name" value="Apaf_helical"/>
</dbReference>
<keyword evidence="4" id="KW-0547">Nucleotide-binding</keyword>
<evidence type="ECO:0000256" key="4">
    <source>
        <dbReference type="ARBA" id="ARBA00022741"/>
    </source>
</evidence>
<dbReference type="GeneID" id="140006584"/>
<evidence type="ECO:0000256" key="2">
    <source>
        <dbReference type="ARBA" id="ARBA00022614"/>
    </source>
</evidence>
<evidence type="ECO:0000313" key="9">
    <source>
        <dbReference type="Proteomes" id="UP001652660"/>
    </source>
</evidence>
<evidence type="ECO:0000256" key="1">
    <source>
        <dbReference type="ARBA" id="ARBA00008894"/>
    </source>
</evidence>
<dbReference type="Gene3D" id="1.10.10.10">
    <property type="entry name" value="Winged helix-like DNA-binding domain superfamily/Winged helix DNA-binding domain"/>
    <property type="match status" value="1"/>
</dbReference>
<comment type="similarity">
    <text evidence="1">Belongs to the disease resistance NB-LRR family.</text>
</comment>
<protein>
    <submittedName>
        <fullName evidence="10">Probable disease resistance protein At1g61300</fullName>
    </submittedName>
</protein>
<dbReference type="Gene3D" id="1.10.8.430">
    <property type="entry name" value="Helical domain of apoptotic protease-activating factors"/>
    <property type="match status" value="1"/>
</dbReference>
<feature type="domain" description="AAA+ ATPase" evidence="8">
    <location>
        <begin position="161"/>
        <end position="294"/>
    </location>
</feature>
<evidence type="ECO:0000256" key="7">
    <source>
        <dbReference type="SAM" id="Coils"/>
    </source>
</evidence>
<keyword evidence="6" id="KW-0067">ATP-binding</keyword>
<dbReference type="PRINTS" id="PR00364">
    <property type="entry name" value="DISEASERSIST"/>
</dbReference>
<keyword evidence="3" id="KW-0677">Repeat</keyword>
<keyword evidence="7" id="KW-0175">Coiled coil</keyword>
<dbReference type="InterPro" id="IPR027417">
    <property type="entry name" value="P-loop_NTPase"/>
</dbReference>
<feature type="coiled-coil region" evidence="7">
    <location>
        <begin position="29"/>
        <end position="56"/>
    </location>
</feature>
<dbReference type="SUPFAM" id="SSF52540">
    <property type="entry name" value="P-loop containing nucleoside triphosphate hydrolases"/>
    <property type="match status" value="1"/>
</dbReference>
<dbReference type="PANTHER" id="PTHR33463">
    <property type="entry name" value="NB-ARC DOMAIN-CONTAINING PROTEIN-RELATED"/>
    <property type="match status" value="1"/>
</dbReference>